<dbReference type="AlphaFoldDB" id="A0A433DIG7"/>
<reference evidence="2 3" key="1">
    <citation type="journal article" date="2018" name="New Phytol.">
        <title>Phylogenomics of Endogonaceae and evolution of mycorrhizas within Mucoromycota.</title>
        <authorList>
            <person name="Chang Y."/>
            <person name="Desiro A."/>
            <person name="Na H."/>
            <person name="Sandor L."/>
            <person name="Lipzen A."/>
            <person name="Clum A."/>
            <person name="Barry K."/>
            <person name="Grigoriev I.V."/>
            <person name="Martin F.M."/>
            <person name="Stajich J.E."/>
            <person name="Smith M.E."/>
            <person name="Bonito G."/>
            <person name="Spatafora J.W."/>
        </authorList>
    </citation>
    <scope>NUCLEOTIDE SEQUENCE [LARGE SCALE GENOMIC DNA]</scope>
    <source>
        <strain evidence="2 3">GMNB39</strain>
    </source>
</reference>
<evidence type="ECO:0000256" key="1">
    <source>
        <dbReference type="SAM" id="Coils"/>
    </source>
</evidence>
<comment type="caution">
    <text evidence="2">The sequence shown here is derived from an EMBL/GenBank/DDBJ whole genome shotgun (WGS) entry which is preliminary data.</text>
</comment>
<organism evidence="2 3">
    <name type="scientific">Jimgerdemannia flammicorona</name>
    <dbReference type="NCBI Taxonomy" id="994334"/>
    <lineage>
        <taxon>Eukaryota</taxon>
        <taxon>Fungi</taxon>
        <taxon>Fungi incertae sedis</taxon>
        <taxon>Mucoromycota</taxon>
        <taxon>Mucoromycotina</taxon>
        <taxon>Endogonomycetes</taxon>
        <taxon>Endogonales</taxon>
        <taxon>Endogonaceae</taxon>
        <taxon>Jimgerdemannia</taxon>
    </lineage>
</organism>
<gene>
    <name evidence="2" type="ORF">BC936DRAFT_138312</name>
</gene>
<evidence type="ECO:0000313" key="3">
    <source>
        <dbReference type="Proteomes" id="UP000268093"/>
    </source>
</evidence>
<keyword evidence="1" id="KW-0175">Coiled coil</keyword>
<dbReference type="EMBL" id="RBNI01001290">
    <property type="protein sequence ID" value="RUP50640.1"/>
    <property type="molecule type" value="Genomic_DNA"/>
</dbReference>
<name>A0A433DIG7_9FUNG</name>
<keyword evidence="3" id="KW-1185">Reference proteome</keyword>
<evidence type="ECO:0000313" key="2">
    <source>
        <dbReference type="EMBL" id="RUP50640.1"/>
    </source>
</evidence>
<sequence length="235" mass="26894">MPSKIRKQKDALQALTAQKARRKTYPIARVSFKKDSPLPKARRIALEGTETRKPLQSIPPDLLATTSRFWSLHFEFAEPEELVALIDALKKREAGVARVVDSQCESTMSDVMERLEGFVSEAYEGFNKTTSHYKQKTSELDEEQAVTLKRLRTGFDKYQMMTGTMLESLDKIETQIGRARKDFEKEMEKMLTTHRAERAQLKAQTDKMCVNYRKRVSGAIKVGCVYDAFVNPVFS</sequence>
<feature type="coiled-coil region" evidence="1">
    <location>
        <begin position="169"/>
        <end position="204"/>
    </location>
</feature>
<protein>
    <submittedName>
        <fullName evidence="2">Uncharacterized protein</fullName>
    </submittedName>
</protein>
<dbReference type="Proteomes" id="UP000268093">
    <property type="component" value="Unassembled WGS sequence"/>
</dbReference>
<proteinExistence type="predicted"/>
<accession>A0A433DIG7</accession>
<dbReference type="OrthoDB" id="2397884at2759"/>